<gene>
    <name evidence="2" type="ORF">NRK68_31125</name>
</gene>
<dbReference type="PANTHER" id="PTHR36302">
    <property type="entry name" value="BLR7088 PROTEIN"/>
    <property type="match status" value="1"/>
</dbReference>
<dbReference type="Pfam" id="PF04314">
    <property type="entry name" value="PCuAC"/>
    <property type="match status" value="1"/>
</dbReference>
<feature type="transmembrane region" description="Helical" evidence="1">
    <location>
        <begin position="44"/>
        <end position="65"/>
    </location>
</feature>
<protein>
    <submittedName>
        <fullName evidence="2">Copper chaperone PCu(A)C</fullName>
    </submittedName>
</protein>
<dbReference type="InterPro" id="IPR036182">
    <property type="entry name" value="PCuAC_sf"/>
</dbReference>
<keyword evidence="3" id="KW-1185">Reference proteome</keyword>
<dbReference type="InterPro" id="IPR058248">
    <property type="entry name" value="Lxx211020-like"/>
</dbReference>
<accession>A0ABY5Q4D2</accession>
<dbReference type="Gene3D" id="2.60.40.1890">
    <property type="entry name" value="PCu(A)C copper chaperone"/>
    <property type="match status" value="1"/>
</dbReference>
<dbReference type="PANTHER" id="PTHR36302:SF1">
    <property type="entry name" value="COPPER CHAPERONE PCU(A)C"/>
    <property type="match status" value="1"/>
</dbReference>
<name>A0ABY5Q4D2_9ACTN</name>
<dbReference type="InterPro" id="IPR007410">
    <property type="entry name" value="LpqE-like"/>
</dbReference>
<dbReference type="EMBL" id="CP102514">
    <property type="protein sequence ID" value="UUY51291.1"/>
    <property type="molecule type" value="Genomic_DNA"/>
</dbReference>
<sequence>MSGLLRKMDRAVRRTVHRAVYRAVTAAEGRMPGRRSLRDGLPGVLLPVLVPVMACLTMLVGLTAWTKAGAAGSPARIDVGVGRVLVPQAGKEHTAAFFRIANTGDSDDQLVSVTSPAADGIVLNRHERGGEAGDAVRARAVPSANIPAGDFLVMTPATLDLTIRVKARHRVGDVIPFVLHFRRSGAVDAVAFVVRPAG</sequence>
<reference evidence="2" key="1">
    <citation type="submission" date="2022-08" db="EMBL/GenBank/DDBJ databases">
        <authorList>
            <person name="Tian L."/>
        </authorList>
    </citation>
    <scope>NUCLEOTIDE SEQUENCE</scope>
    <source>
        <strain evidence="2">CM253</strain>
    </source>
</reference>
<dbReference type="Proteomes" id="UP001057738">
    <property type="component" value="Chromosome"/>
</dbReference>
<dbReference type="GeneID" id="95577981"/>
<keyword evidence="1" id="KW-0472">Membrane</keyword>
<proteinExistence type="predicted"/>
<evidence type="ECO:0000313" key="3">
    <source>
        <dbReference type="Proteomes" id="UP001057738"/>
    </source>
</evidence>
<dbReference type="RefSeq" id="WP_257857408.1">
    <property type="nucleotide sequence ID" value="NZ_CP102514.1"/>
</dbReference>
<dbReference type="SUPFAM" id="SSF110087">
    <property type="entry name" value="DR1885-like metal-binding protein"/>
    <property type="match status" value="1"/>
</dbReference>
<keyword evidence="1" id="KW-1133">Transmembrane helix</keyword>
<evidence type="ECO:0000313" key="2">
    <source>
        <dbReference type="EMBL" id="UUY51291.1"/>
    </source>
</evidence>
<organism evidence="2 3">
    <name type="scientific">Streptomyces yangpuensis</name>
    <dbReference type="NCBI Taxonomy" id="1648182"/>
    <lineage>
        <taxon>Bacteria</taxon>
        <taxon>Bacillati</taxon>
        <taxon>Actinomycetota</taxon>
        <taxon>Actinomycetes</taxon>
        <taxon>Kitasatosporales</taxon>
        <taxon>Streptomycetaceae</taxon>
        <taxon>Streptomyces</taxon>
    </lineage>
</organism>
<evidence type="ECO:0000256" key="1">
    <source>
        <dbReference type="SAM" id="Phobius"/>
    </source>
</evidence>
<keyword evidence="1" id="KW-0812">Transmembrane</keyword>